<comment type="subcellular location">
    <subcellularLocation>
        <location evidence="1">Membrane</location>
        <topology evidence="1">Multi-pass membrane protein</topology>
    </subcellularLocation>
</comment>
<evidence type="ECO:0000256" key="5">
    <source>
        <dbReference type="ARBA" id="ARBA00023065"/>
    </source>
</evidence>
<dbReference type="PANTHER" id="PTHR11537">
    <property type="entry name" value="VOLTAGE-GATED POTASSIUM CHANNEL"/>
    <property type="match status" value="1"/>
</dbReference>
<comment type="caution">
    <text evidence="10">The sequence shown here is derived from an EMBL/GenBank/DDBJ whole genome shotgun (WGS) entry which is preliminary data.</text>
</comment>
<dbReference type="GO" id="GO:0008076">
    <property type="term" value="C:voltage-gated potassium channel complex"/>
    <property type="evidence" value="ECO:0007669"/>
    <property type="project" value="InterPro"/>
</dbReference>
<protein>
    <submittedName>
        <fullName evidence="10">Two pore domain potassium channel family protein</fullName>
    </submittedName>
</protein>
<dbReference type="Proteomes" id="UP000251891">
    <property type="component" value="Unassembled WGS sequence"/>
</dbReference>
<feature type="transmembrane region" description="Helical" evidence="8">
    <location>
        <begin position="51"/>
        <end position="70"/>
    </location>
</feature>
<feature type="transmembrane region" description="Helical" evidence="8">
    <location>
        <begin position="120"/>
        <end position="142"/>
    </location>
</feature>
<dbReference type="InterPro" id="IPR028325">
    <property type="entry name" value="VG_K_chnl"/>
</dbReference>
<dbReference type="Gene3D" id="1.20.120.350">
    <property type="entry name" value="Voltage-gated potassium channels. Chain C"/>
    <property type="match status" value="1"/>
</dbReference>
<accession>A0A365GYE2</accession>
<proteinExistence type="predicted"/>
<dbReference type="AlphaFoldDB" id="A0A365GYE2"/>
<dbReference type="EMBL" id="QLYX01000016">
    <property type="protein sequence ID" value="RAY11860.1"/>
    <property type="molecule type" value="Genomic_DNA"/>
</dbReference>
<dbReference type="GO" id="GO:0001508">
    <property type="term" value="P:action potential"/>
    <property type="evidence" value="ECO:0007669"/>
    <property type="project" value="TreeGrafter"/>
</dbReference>
<evidence type="ECO:0000256" key="1">
    <source>
        <dbReference type="ARBA" id="ARBA00004141"/>
    </source>
</evidence>
<feature type="transmembrane region" description="Helical" evidence="8">
    <location>
        <begin position="21"/>
        <end position="39"/>
    </location>
</feature>
<dbReference type="RefSeq" id="WP_111871092.1">
    <property type="nucleotide sequence ID" value="NZ_QLYX01000016.1"/>
</dbReference>
<organism evidence="10 11">
    <name type="scientific">Actinomadura craniellae</name>
    <dbReference type="NCBI Taxonomy" id="2231787"/>
    <lineage>
        <taxon>Bacteria</taxon>
        <taxon>Bacillati</taxon>
        <taxon>Actinomycetota</taxon>
        <taxon>Actinomycetes</taxon>
        <taxon>Streptosporangiales</taxon>
        <taxon>Thermomonosporaceae</taxon>
        <taxon>Actinomadura</taxon>
    </lineage>
</organism>
<keyword evidence="6 8" id="KW-0472">Membrane</keyword>
<dbReference type="SUPFAM" id="SSF81324">
    <property type="entry name" value="Voltage-gated potassium channels"/>
    <property type="match status" value="1"/>
</dbReference>
<feature type="domain" description="Potassium channel" evidence="9">
    <location>
        <begin position="131"/>
        <end position="207"/>
    </location>
</feature>
<dbReference type="Gene3D" id="1.20.5.110">
    <property type="match status" value="1"/>
</dbReference>
<gene>
    <name evidence="10" type="ORF">DPM19_28210</name>
</gene>
<evidence type="ECO:0000256" key="4">
    <source>
        <dbReference type="ARBA" id="ARBA00022989"/>
    </source>
</evidence>
<dbReference type="GO" id="GO:0005249">
    <property type="term" value="F:voltage-gated potassium channel activity"/>
    <property type="evidence" value="ECO:0007669"/>
    <property type="project" value="InterPro"/>
</dbReference>
<evidence type="ECO:0000256" key="8">
    <source>
        <dbReference type="SAM" id="Phobius"/>
    </source>
</evidence>
<name>A0A365GYE2_9ACTN</name>
<dbReference type="OrthoDB" id="9799090at2"/>
<keyword evidence="5" id="KW-0406">Ion transport</keyword>
<evidence type="ECO:0000256" key="2">
    <source>
        <dbReference type="ARBA" id="ARBA00022448"/>
    </source>
</evidence>
<dbReference type="Gene3D" id="1.10.287.70">
    <property type="match status" value="1"/>
</dbReference>
<keyword evidence="7 10" id="KW-0407">Ion channel</keyword>
<sequence>MSGPGREDRRLAWERRAEIPLLVAATVFLAAYAVPIVWPDLSPATDRTAELVIVGVWAVFGADYLVRLALAGERWRFVRTHLLDLALLVLPFLRPLRLLRLVFVLQVLHRRAQFTFRGRVVTYTVGAVAFVVLIASLAVLDAERRNPEANIQNMGDALWWALTTITTVGYGDHAPTTGEGRLAAALLMVAGIALLGVVTGSLASWFVERLRGVEQAEERTQAALAEILTEIRFLNARLDALERRPSPGD</sequence>
<dbReference type="InterPro" id="IPR027359">
    <property type="entry name" value="Volt_channel_dom_sf"/>
</dbReference>
<dbReference type="Pfam" id="PF07885">
    <property type="entry name" value="Ion_trans_2"/>
    <property type="match status" value="1"/>
</dbReference>
<keyword evidence="4 8" id="KW-1133">Transmembrane helix</keyword>
<evidence type="ECO:0000256" key="6">
    <source>
        <dbReference type="ARBA" id="ARBA00023136"/>
    </source>
</evidence>
<evidence type="ECO:0000256" key="3">
    <source>
        <dbReference type="ARBA" id="ARBA00022692"/>
    </source>
</evidence>
<reference evidence="10 11" key="1">
    <citation type="submission" date="2018-06" db="EMBL/GenBank/DDBJ databases">
        <title>Actinomadura craniellae sp. nov. isolated from marine sponge Craniella sp.</title>
        <authorList>
            <person name="Li L."/>
            <person name="Xu Q.H."/>
            <person name="Lin H.W."/>
            <person name="Lu Y.H."/>
        </authorList>
    </citation>
    <scope>NUCLEOTIDE SEQUENCE [LARGE SCALE GENOMIC DNA]</scope>
    <source>
        <strain evidence="10 11">LHW63021</strain>
    </source>
</reference>
<keyword evidence="11" id="KW-1185">Reference proteome</keyword>
<dbReference type="PANTHER" id="PTHR11537:SF254">
    <property type="entry name" value="POTASSIUM VOLTAGE-GATED CHANNEL PROTEIN SHAB"/>
    <property type="match status" value="1"/>
</dbReference>
<evidence type="ECO:0000313" key="10">
    <source>
        <dbReference type="EMBL" id="RAY11860.1"/>
    </source>
</evidence>
<keyword evidence="2" id="KW-0813">Transport</keyword>
<feature type="transmembrane region" description="Helical" evidence="8">
    <location>
        <begin position="183"/>
        <end position="207"/>
    </location>
</feature>
<evidence type="ECO:0000259" key="9">
    <source>
        <dbReference type="Pfam" id="PF07885"/>
    </source>
</evidence>
<evidence type="ECO:0000256" key="7">
    <source>
        <dbReference type="ARBA" id="ARBA00023303"/>
    </source>
</evidence>
<dbReference type="InterPro" id="IPR013099">
    <property type="entry name" value="K_chnl_dom"/>
</dbReference>
<dbReference type="PRINTS" id="PR00169">
    <property type="entry name" value="KCHANNEL"/>
</dbReference>
<keyword evidence="3 8" id="KW-0812">Transmembrane</keyword>
<evidence type="ECO:0000313" key="11">
    <source>
        <dbReference type="Proteomes" id="UP000251891"/>
    </source>
</evidence>